<sequence length="104" mass="11983">MNTAYFLTGSFKDQDNDFEIKITIKEGRTTSQLRKYSISLMDLSASGAPMWQDSGYDFLTCLDNMKVFLNDNSITLYSKIRTSEKSDPMVDKELEGFILNHLEY</sequence>
<dbReference type="RefSeq" id="WP_207295632.1">
    <property type="nucleotide sequence ID" value="NZ_CP071448.1"/>
</dbReference>
<evidence type="ECO:0000313" key="2">
    <source>
        <dbReference type="Proteomes" id="UP000663440"/>
    </source>
</evidence>
<keyword evidence="2" id="KW-1185">Reference proteome</keyword>
<proteinExistence type="predicted"/>
<evidence type="ECO:0000313" key="1">
    <source>
        <dbReference type="EMBL" id="QSW88429.1"/>
    </source>
</evidence>
<accession>A0ABX7QBL1</accession>
<gene>
    <name evidence="1" type="ORF">J0383_19510</name>
</gene>
<dbReference type="EMBL" id="CP071448">
    <property type="protein sequence ID" value="QSW88429.1"/>
    <property type="molecule type" value="Genomic_DNA"/>
</dbReference>
<dbReference type="Proteomes" id="UP000663440">
    <property type="component" value="Chromosome"/>
</dbReference>
<reference evidence="1 2" key="1">
    <citation type="submission" date="2021-03" db="EMBL/GenBank/DDBJ databases">
        <title>Flavobacterium kribbensis sp. nov, an endophytic bacteria, isolated from soybean.</title>
        <authorList>
            <person name="Lee J."/>
            <person name="Seo J."/>
        </authorList>
    </citation>
    <scope>NUCLEOTIDE SEQUENCE [LARGE SCALE GENOMIC DNA]</scope>
    <source>
        <strain evidence="1 2">BB8</strain>
    </source>
</reference>
<organism evidence="1 2">
    <name type="scientific">Flavobacterium endoglycinae</name>
    <dbReference type="NCBI Taxonomy" id="2816357"/>
    <lineage>
        <taxon>Bacteria</taxon>
        <taxon>Pseudomonadati</taxon>
        <taxon>Bacteroidota</taxon>
        <taxon>Flavobacteriia</taxon>
        <taxon>Flavobacteriales</taxon>
        <taxon>Flavobacteriaceae</taxon>
        <taxon>Flavobacterium</taxon>
    </lineage>
</organism>
<protein>
    <submittedName>
        <fullName evidence="1">Uncharacterized protein</fullName>
    </submittedName>
</protein>
<name>A0ABX7QBL1_9FLAO</name>